<accession>A0ABY4W0K7</accession>
<dbReference type="Proteomes" id="UP001056648">
    <property type="component" value="Chromosome 2"/>
</dbReference>
<protein>
    <submittedName>
        <fullName evidence="3">Uncharacterized protein</fullName>
    </submittedName>
</protein>
<evidence type="ECO:0000313" key="4">
    <source>
        <dbReference type="Proteomes" id="UP001056648"/>
    </source>
</evidence>
<feature type="transmembrane region" description="Helical" evidence="2">
    <location>
        <begin position="55"/>
        <end position="73"/>
    </location>
</feature>
<feature type="transmembrane region" description="Helical" evidence="2">
    <location>
        <begin position="79"/>
        <end position="102"/>
    </location>
</feature>
<evidence type="ECO:0000313" key="3">
    <source>
        <dbReference type="EMBL" id="USE81173.1"/>
    </source>
</evidence>
<evidence type="ECO:0000256" key="2">
    <source>
        <dbReference type="SAM" id="Phobius"/>
    </source>
</evidence>
<proteinExistence type="predicted"/>
<organism evidence="3 4">
    <name type="scientific">Cupriavidus gilardii</name>
    <dbReference type="NCBI Taxonomy" id="82541"/>
    <lineage>
        <taxon>Bacteria</taxon>
        <taxon>Pseudomonadati</taxon>
        <taxon>Pseudomonadota</taxon>
        <taxon>Betaproteobacteria</taxon>
        <taxon>Burkholderiales</taxon>
        <taxon>Burkholderiaceae</taxon>
        <taxon>Cupriavidus</taxon>
    </lineage>
</organism>
<keyword evidence="2" id="KW-0812">Transmembrane</keyword>
<feature type="transmembrane region" description="Helical" evidence="2">
    <location>
        <begin position="147"/>
        <end position="169"/>
    </location>
</feature>
<reference evidence="3" key="1">
    <citation type="submission" date="2022-06" db="EMBL/GenBank/DDBJ databases">
        <title>Complete genome sequence and characterization of Cupriavidus gilardii QJ1 isolated from contaminating cells.</title>
        <authorList>
            <person name="Qi J."/>
        </authorList>
    </citation>
    <scope>NUCLEOTIDE SEQUENCE</scope>
    <source>
        <strain evidence="3">QJ1</strain>
    </source>
</reference>
<name>A0ABY4W0K7_9BURK</name>
<keyword evidence="2" id="KW-1133">Transmembrane helix</keyword>
<dbReference type="EMBL" id="CP098736">
    <property type="protein sequence ID" value="USE81173.1"/>
    <property type="molecule type" value="Genomic_DNA"/>
</dbReference>
<dbReference type="RefSeq" id="WP_252253690.1">
    <property type="nucleotide sequence ID" value="NZ_CP098736.1"/>
</dbReference>
<evidence type="ECO:0000256" key="1">
    <source>
        <dbReference type="SAM" id="MobiDB-lite"/>
    </source>
</evidence>
<sequence length="227" mass="24441">MTENPKRKIVLPSEVARAAEVDKARRDIAREALVEWWHRIERLGSDWDLETLKHVVVINAAGFAGVCTLLAGNNKIEPAWLGGAVLFAYGMGVALAVLNMYLASQAFFRMGSEIDERIKNVYSKTTDPKGLFAFPQKGKWLRRIGMGCGWTAAVLGVAATIAIGIRLVISDSSSQIPLTAVAQTKRASESIVVKTTEITAHRDAPGPSVQAASNPGANNTTLGRTVN</sequence>
<feature type="compositionally biased region" description="Polar residues" evidence="1">
    <location>
        <begin position="210"/>
        <end position="227"/>
    </location>
</feature>
<keyword evidence="4" id="KW-1185">Reference proteome</keyword>
<keyword evidence="2" id="KW-0472">Membrane</keyword>
<gene>
    <name evidence="3" type="ORF">NDR89_15755</name>
</gene>
<feature type="region of interest" description="Disordered" evidence="1">
    <location>
        <begin position="202"/>
        <end position="227"/>
    </location>
</feature>